<protein>
    <submittedName>
        <fullName evidence="2">Uncharacterized protein</fullName>
    </submittedName>
</protein>
<name>A0A6G8Q707_9ACTN</name>
<dbReference type="RefSeq" id="WP_166174435.1">
    <property type="nucleotide sequence ID" value="NZ_CP045119.1"/>
</dbReference>
<evidence type="ECO:0000313" key="3">
    <source>
        <dbReference type="Proteomes" id="UP000501452"/>
    </source>
</evidence>
<keyword evidence="3" id="KW-1185">Reference proteome</keyword>
<feature type="transmembrane region" description="Helical" evidence="1">
    <location>
        <begin position="115"/>
        <end position="136"/>
    </location>
</feature>
<dbReference type="KEGG" id="rub:GBA63_06055"/>
<keyword evidence="1" id="KW-0812">Transmembrane</keyword>
<dbReference type="Proteomes" id="UP000501452">
    <property type="component" value="Chromosome"/>
</dbReference>
<proteinExistence type="predicted"/>
<reference evidence="2 3" key="1">
    <citation type="submission" date="2019-10" db="EMBL/GenBank/DDBJ databases">
        <title>Rubrobacter sp nov SCSIO 52090 isolated from a deep-sea sediment in the South China Sea.</title>
        <authorList>
            <person name="Chen R.W."/>
        </authorList>
    </citation>
    <scope>NUCLEOTIDE SEQUENCE [LARGE SCALE GENOMIC DNA]</scope>
    <source>
        <strain evidence="2 3">SCSIO 52909</strain>
    </source>
</reference>
<sequence>MSTKTKVAVITAVIAVVAFFLSPILFPPADVGVAPTSTQLPFLMFLGVSDAVLLGLGVSFLVFGYPVLRKVSPDSKARAWAMYLSIGYLMVSWWPHLGMHASNGMDIGGLLVIDFLFHLPLEIAGVVLAYCAYSLFASWRSGKLAGAAHAGDEALAGEATR</sequence>
<dbReference type="AlphaFoldDB" id="A0A6G8Q707"/>
<feature type="transmembrane region" description="Helical" evidence="1">
    <location>
        <begin position="42"/>
        <end position="65"/>
    </location>
</feature>
<evidence type="ECO:0000256" key="1">
    <source>
        <dbReference type="SAM" id="Phobius"/>
    </source>
</evidence>
<keyword evidence="1" id="KW-0472">Membrane</keyword>
<evidence type="ECO:0000313" key="2">
    <source>
        <dbReference type="EMBL" id="QIN82261.1"/>
    </source>
</evidence>
<accession>A0A6G8Q707</accession>
<dbReference type="EMBL" id="CP045119">
    <property type="protein sequence ID" value="QIN82261.1"/>
    <property type="molecule type" value="Genomic_DNA"/>
</dbReference>
<organism evidence="2 3">
    <name type="scientific">Rubrobacter tropicus</name>
    <dbReference type="NCBI Taxonomy" id="2653851"/>
    <lineage>
        <taxon>Bacteria</taxon>
        <taxon>Bacillati</taxon>
        <taxon>Actinomycetota</taxon>
        <taxon>Rubrobacteria</taxon>
        <taxon>Rubrobacterales</taxon>
        <taxon>Rubrobacteraceae</taxon>
        <taxon>Rubrobacter</taxon>
    </lineage>
</organism>
<feature type="transmembrane region" description="Helical" evidence="1">
    <location>
        <begin position="77"/>
        <end position="95"/>
    </location>
</feature>
<keyword evidence="1" id="KW-1133">Transmembrane helix</keyword>
<gene>
    <name evidence="2" type="ORF">GBA63_06055</name>
</gene>
<feature type="transmembrane region" description="Helical" evidence="1">
    <location>
        <begin position="7"/>
        <end position="26"/>
    </location>
</feature>